<reference evidence="2" key="1">
    <citation type="submission" date="2023-07" db="EMBL/GenBank/DDBJ databases">
        <title>Genome content predicts the carbon catabolic preferences of heterotrophic bacteria.</title>
        <authorList>
            <person name="Gralka M."/>
        </authorList>
    </citation>
    <scope>NUCLEOTIDE SEQUENCE</scope>
    <source>
        <strain evidence="2">4G09</strain>
    </source>
</reference>
<dbReference type="SUPFAM" id="SSF55486">
    <property type="entry name" value="Metalloproteases ('zincins'), catalytic domain"/>
    <property type="match status" value="1"/>
</dbReference>
<dbReference type="Gene3D" id="3.40.390.10">
    <property type="entry name" value="Collagenase (Catalytic Domain)"/>
    <property type="match status" value="1"/>
</dbReference>
<evidence type="ECO:0000313" key="3">
    <source>
        <dbReference type="Proteomes" id="UP001177212"/>
    </source>
</evidence>
<dbReference type="Proteomes" id="UP001177212">
    <property type="component" value="Unassembled WGS sequence"/>
</dbReference>
<evidence type="ECO:0000256" key="1">
    <source>
        <dbReference type="SAM" id="SignalP"/>
    </source>
</evidence>
<proteinExistence type="predicted"/>
<name>A0ABT9FHY1_9GAMM</name>
<comment type="caution">
    <text evidence="2">The sequence shown here is derived from an EMBL/GenBank/DDBJ whole genome shotgun (WGS) entry which is preliminary data.</text>
</comment>
<accession>A0ABT9FHY1</accession>
<keyword evidence="1" id="KW-0732">Signal</keyword>
<feature type="signal peptide" evidence="1">
    <location>
        <begin position="1"/>
        <end position="23"/>
    </location>
</feature>
<feature type="chain" id="PRO_5045802392" description="GlyGly-CTERM sorting domain-containing protein" evidence="1">
    <location>
        <begin position="24"/>
        <end position="424"/>
    </location>
</feature>
<keyword evidence="3" id="KW-1185">Reference proteome</keyword>
<dbReference type="RefSeq" id="WP_305472982.1">
    <property type="nucleotide sequence ID" value="NZ_JAUYVT010000020.1"/>
</dbReference>
<protein>
    <recommendedName>
        <fullName evidence="4">GlyGly-CTERM sorting domain-containing protein</fullName>
    </recommendedName>
</protein>
<evidence type="ECO:0008006" key="4">
    <source>
        <dbReference type="Google" id="ProtNLM"/>
    </source>
</evidence>
<dbReference type="PROSITE" id="PS51257">
    <property type="entry name" value="PROKAR_LIPOPROTEIN"/>
    <property type="match status" value="1"/>
</dbReference>
<dbReference type="EMBL" id="JAUYVT010000020">
    <property type="protein sequence ID" value="MDP2566372.1"/>
    <property type="molecule type" value="Genomic_DNA"/>
</dbReference>
<evidence type="ECO:0000313" key="2">
    <source>
        <dbReference type="EMBL" id="MDP2566372.1"/>
    </source>
</evidence>
<sequence>MKKIYLNTLLALSLASSCSQAFATSFPNKTTSMIEAQAVNSDTIEFKSENDFEEKDLTYTGIMFYYTQDAVNALGSVENIEEFINNSIDISNEAYINSGIPLRRKVVGLKEIYFDYDDTLTLQAGRLSQFANARPEQRHPKLKASNYVLVNRFYEDIHRTIGAAHAPGKVSYISNQYNNTRGSITLAHEVAHNEGVQHKSSTLESLHSIAYGSTCDYFSSIMGNGMILHKFFSSPELYINGYQCGDANHDASEALKKEYTKGANYLKSSQMKNVIPLGEAKGQFKFNEFKIDTEEQEEYLLVTTSFENSTEGASVQIFTDESNLIQNFENPILISDGNNQIKEFKIRLNNEWRYSEDRTINFQIKYATEVNTTYDQISFNIDSFETDIELTSKPEVNKSESSGSLGTLTALLLLGLSLNRRKRK</sequence>
<organism evidence="2 3">
    <name type="scientific">Pseudoalteromonas marina</name>
    <dbReference type="NCBI Taxonomy" id="267375"/>
    <lineage>
        <taxon>Bacteria</taxon>
        <taxon>Pseudomonadati</taxon>
        <taxon>Pseudomonadota</taxon>
        <taxon>Gammaproteobacteria</taxon>
        <taxon>Alteromonadales</taxon>
        <taxon>Pseudoalteromonadaceae</taxon>
        <taxon>Pseudoalteromonas</taxon>
    </lineage>
</organism>
<gene>
    <name evidence="2" type="ORF">Q8W34_17130</name>
</gene>
<dbReference type="InterPro" id="IPR024079">
    <property type="entry name" value="MetalloPept_cat_dom_sf"/>
</dbReference>